<keyword evidence="5 9" id="KW-0418">Kinase</keyword>
<dbReference type="InterPro" id="IPR036890">
    <property type="entry name" value="HATPase_C_sf"/>
</dbReference>
<keyword evidence="7" id="KW-0902">Two-component regulatory system</keyword>
<evidence type="ECO:0000256" key="4">
    <source>
        <dbReference type="ARBA" id="ARBA00022741"/>
    </source>
</evidence>
<evidence type="ECO:0000256" key="3">
    <source>
        <dbReference type="ARBA" id="ARBA00022679"/>
    </source>
</evidence>
<evidence type="ECO:0000256" key="7">
    <source>
        <dbReference type="ARBA" id="ARBA00023012"/>
    </source>
</evidence>
<feature type="non-terminal residue" evidence="9">
    <location>
        <position position="1"/>
    </location>
</feature>
<keyword evidence="4" id="KW-0547">Nucleotide-binding</keyword>
<comment type="caution">
    <text evidence="9">The sequence shown here is derived from an EMBL/GenBank/DDBJ whole genome shotgun (WGS) entry which is preliminary data.</text>
</comment>
<dbReference type="InterPro" id="IPR003594">
    <property type="entry name" value="HATPase_dom"/>
</dbReference>
<keyword evidence="3" id="KW-0808">Transferase</keyword>
<evidence type="ECO:0000256" key="5">
    <source>
        <dbReference type="ARBA" id="ARBA00022777"/>
    </source>
</evidence>
<dbReference type="CDD" id="cd00075">
    <property type="entry name" value="HATPase"/>
    <property type="match status" value="1"/>
</dbReference>
<accession>A0ABS7CJX0</accession>
<evidence type="ECO:0000313" key="10">
    <source>
        <dbReference type="Proteomes" id="UP001519887"/>
    </source>
</evidence>
<dbReference type="PRINTS" id="PR00344">
    <property type="entry name" value="BCTRLSENSOR"/>
</dbReference>
<comment type="catalytic activity">
    <reaction evidence="1">
        <text>ATP + protein L-histidine = ADP + protein N-phospho-L-histidine.</text>
        <dbReference type="EC" id="2.7.13.3"/>
    </reaction>
</comment>
<keyword evidence="6" id="KW-0067">ATP-binding</keyword>
<reference evidence="9 10" key="1">
    <citation type="submission" date="2021-07" db="EMBL/GenBank/DDBJ databases">
        <title>Paenibacillus radiodurans sp. nov., isolated from the southeastern edge of Tengger Desert.</title>
        <authorList>
            <person name="Zhang G."/>
        </authorList>
    </citation>
    <scope>NUCLEOTIDE SEQUENCE [LARGE SCALE GENOMIC DNA]</scope>
    <source>
        <strain evidence="9 10">CCM 7311</strain>
    </source>
</reference>
<evidence type="ECO:0000256" key="2">
    <source>
        <dbReference type="ARBA" id="ARBA00012438"/>
    </source>
</evidence>
<dbReference type="EC" id="2.7.13.3" evidence="2"/>
<keyword evidence="10" id="KW-1185">Reference proteome</keyword>
<dbReference type="SUPFAM" id="SSF55874">
    <property type="entry name" value="ATPase domain of HSP90 chaperone/DNA topoisomerase II/histidine kinase"/>
    <property type="match status" value="1"/>
</dbReference>
<dbReference type="Pfam" id="PF02518">
    <property type="entry name" value="HATPase_c"/>
    <property type="match status" value="1"/>
</dbReference>
<gene>
    <name evidence="9" type="ORF">K0U00_44295</name>
</gene>
<evidence type="ECO:0000259" key="8">
    <source>
        <dbReference type="PROSITE" id="PS50109"/>
    </source>
</evidence>
<dbReference type="InterPro" id="IPR005467">
    <property type="entry name" value="His_kinase_dom"/>
</dbReference>
<protein>
    <recommendedName>
        <fullName evidence="2">histidine kinase</fullName>
        <ecNumber evidence="2">2.7.13.3</ecNumber>
    </recommendedName>
</protein>
<dbReference type="PANTHER" id="PTHR43711:SF1">
    <property type="entry name" value="HISTIDINE KINASE 1"/>
    <property type="match status" value="1"/>
</dbReference>
<dbReference type="Proteomes" id="UP001519887">
    <property type="component" value="Unassembled WGS sequence"/>
</dbReference>
<dbReference type="Gene3D" id="3.30.565.10">
    <property type="entry name" value="Histidine kinase-like ATPase, C-terminal domain"/>
    <property type="match status" value="1"/>
</dbReference>
<evidence type="ECO:0000313" key="9">
    <source>
        <dbReference type="EMBL" id="MBW7461097.1"/>
    </source>
</evidence>
<evidence type="ECO:0000256" key="1">
    <source>
        <dbReference type="ARBA" id="ARBA00000085"/>
    </source>
</evidence>
<dbReference type="InterPro" id="IPR050736">
    <property type="entry name" value="Sensor_HK_Regulatory"/>
</dbReference>
<dbReference type="InterPro" id="IPR004358">
    <property type="entry name" value="Sig_transdc_His_kin-like_C"/>
</dbReference>
<evidence type="ECO:0000256" key="6">
    <source>
        <dbReference type="ARBA" id="ARBA00022840"/>
    </source>
</evidence>
<name>A0ABS7CJX0_9BACL</name>
<dbReference type="PANTHER" id="PTHR43711">
    <property type="entry name" value="TWO-COMPONENT HISTIDINE KINASE"/>
    <property type="match status" value="1"/>
</dbReference>
<sequence length="103" mass="10953">ILLDNALKYNRQEGTVMIRLEAGGSEGWKLTVSDTGTGIPADELPLIFERFYRVDRSRGRESGGAGLGLSIAKSLVEQAGGEIGLDCPPAGGSIFWFTVPEAV</sequence>
<feature type="domain" description="Histidine kinase" evidence="8">
    <location>
        <begin position="1"/>
        <end position="103"/>
    </location>
</feature>
<dbReference type="PROSITE" id="PS50109">
    <property type="entry name" value="HIS_KIN"/>
    <property type="match status" value="1"/>
</dbReference>
<dbReference type="EMBL" id="JAHZIK010002687">
    <property type="protein sequence ID" value="MBW7461097.1"/>
    <property type="molecule type" value="Genomic_DNA"/>
</dbReference>
<dbReference type="SMART" id="SM00387">
    <property type="entry name" value="HATPase_c"/>
    <property type="match status" value="1"/>
</dbReference>
<proteinExistence type="predicted"/>
<organism evidence="9 10">
    <name type="scientific">Paenibacillus sepulcri</name>
    <dbReference type="NCBI Taxonomy" id="359917"/>
    <lineage>
        <taxon>Bacteria</taxon>
        <taxon>Bacillati</taxon>
        <taxon>Bacillota</taxon>
        <taxon>Bacilli</taxon>
        <taxon>Bacillales</taxon>
        <taxon>Paenibacillaceae</taxon>
        <taxon>Paenibacillus</taxon>
    </lineage>
</organism>
<dbReference type="GO" id="GO:0016301">
    <property type="term" value="F:kinase activity"/>
    <property type="evidence" value="ECO:0007669"/>
    <property type="project" value="UniProtKB-KW"/>
</dbReference>